<dbReference type="PATRIC" id="fig|864069.3.peg.4126"/>
<organism evidence="1 2">
    <name type="scientific">Microvirga lotononidis</name>
    <dbReference type="NCBI Taxonomy" id="864069"/>
    <lineage>
        <taxon>Bacteria</taxon>
        <taxon>Pseudomonadati</taxon>
        <taxon>Pseudomonadota</taxon>
        <taxon>Alphaproteobacteria</taxon>
        <taxon>Hyphomicrobiales</taxon>
        <taxon>Methylobacteriaceae</taxon>
        <taxon>Microvirga</taxon>
    </lineage>
</organism>
<accession>I4YTE6</accession>
<sequence>MNSVHFEQGASQIAGIGGAGGSGNHADGGPVVFSVSHPTTVTLDVHDILTDFSVGDYVPDSTV</sequence>
<dbReference type="Proteomes" id="UP000003947">
    <property type="component" value="Unassembled WGS sequence"/>
</dbReference>
<evidence type="ECO:0000313" key="2">
    <source>
        <dbReference type="Proteomes" id="UP000003947"/>
    </source>
</evidence>
<name>I4YTE6_9HYPH</name>
<keyword evidence="2" id="KW-1185">Reference proteome</keyword>
<dbReference type="AlphaFoldDB" id="I4YTE6"/>
<reference evidence="1 2" key="1">
    <citation type="submission" date="2012-02" db="EMBL/GenBank/DDBJ databases">
        <title>Improved High-Quality Draft sequence of Microvirga sp. WSM3557.</title>
        <authorList>
            <consortium name="US DOE Joint Genome Institute"/>
            <person name="Lucas S."/>
            <person name="Han J."/>
            <person name="Lapidus A."/>
            <person name="Cheng J.-F."/>
            <person name="Goodwin L."/>
            <person name="Pitluck S."/>
            <person name="Peters L."/>
            <person name="Zhang X."/>
            <person name="Detter J.C."/>
            <person name="Han C."/>
            <person name="Tapia R."/>
            <person name="Land M."/>
            <person name="Hauser L."/>
            <person name="Kyrpides N."/>
            <person name="Ivanova N."/>
            <person name="Pagani I."/>
            <person name="Brau L."/>
            <person name="Yates R."/>
            <person name="O'Hara G."/>
            <person name="Rui T."/>
            <person name="Howieson J."/>
            <person name="Reeve W."/>
            <person name="Woyke T."/>
        </authorList>
    </citation>
    <scope>NUCLEOTIDE SEQUENCE [LARGE SCALE GENOMIC DNA]</scope>
    <source>
        <strain evidence="1 2">WSM3557</strain>
    </source>
</reference>
<protein>
    <submittedName>
        <fullName evidence="1">Uncharacterized protein</fullName>
    </submittedName>
</protein>
<dbReference type="STRING" id="864069.MicloDRAFT_00037960"/>
<dbReference type="RefSeq" id="WP_009763288.1">
    <property type="nucleotide sequence ID" value="NZ_JH660645.1"/>
</dbReference>
<dbReference type="HOGENOM" id="CLU_2880855_0_0_5"/>
<evidence type="ECO:0000313" key="1">
    <source>
        <dbReference type="EMBL" id="EIM27238.1"/>
    </source>
</evidence>
<gene>
    <name evidence="1" type="ORF">MicloDRAFT_00037960</name>
</gene>
<proteinExistence type="predicted"/>
<dbReference type="EMBL" id="JH660645">
    <property type="protein sequence ID" value="EIM27238.1"/>
    <property type="molecule type" value="Genomic_DNA"/>
</dbReference>